<dbReference type="Pfam" id="PF04055">
    <property type="entry name" value="Radical_SAM"/>
    <property type="match status" value="1"/>
</dbReference>
<dbReference type="CDD" id="cd01335">
    <property type="entry name" value="Radical_SAM"/>
    <property type="match status" value="1"/>
</dbReference>
<dbReference type="NCBIfam" id="TIGR02495">
    <property type="entry name" value="NrdG2"/>
    <property type="match status" value="1"/>
</dbReference>
<evidence type="ECO:0000256" key="6">
    <source>
        <dbReference type="ARBA" id="ARBA00023014"/>
    </source>
</evidence>
<dbReference type="InterPro" id="IPR013785">
    <property type="entry name" value="Aldolase_TIM"/>
</dbReference>
<dbReference type="RefSeq" id="WP_007778897.1">
    <property type="nucleotide sequence ID" value="NZ_CM001441.1"/>
</dbReference>
<dbReference type="OrthoDB" id="9782387at2"/>
<dbReference type="STRING" id="768710.DesyoDRAFT_0468"/>
<dbReference type="eggNOG" id="COG1180">
    <property type="taxonomic scope" value="Bacteria"/>
</dbReference>
<dbReference type="SUPFAM" id="SSF102114">
    <property type="entry name" value="Radical SAM enzymes"/>
    <property type="match status" value="1"/>
</dbReference>
<organism evidence="8 9">
    <name type="scientific">Desulfosporosinus youngiae DSM 17734</name>
    <dbReference type="NCBI Taxonomy" id="768710"/>
    <lineage>
        <taxon>Bacteria</taxon>
        <taxon>Bacillati</taxon>
        <taxon>Bacillota</taxon>
        <taxon>Clostridia</taxon>
        <taxon>Eubacteriales</taxon>
        <taxon>Desulfitobacteriaceae</taxon>
        <taxon>Desulfosporosinus</taxon>
    </lineage>
</organism>
<evidence type="ECO:0000256" key="3">
    <source>
        <dbReference type="ARBA" id="ARBA00022691"/>
    </source>
</evidence>
<evidence type="ECO:0000259" key="7">
    <source>
        <dbReference type="PROSITE" id="PS51918"/>
    </source>
</evidence>
<dbReference type="InterPro" id="IPR058240">
    <property type="entry name" value="rSAM_sf"/>
</dbReference>
<dbReference type="InterPro" id="IPR012840">
    <property type="entry name" value="NrdG2"/>
</dbReference>
<protein>
    <submittedName>
        <fullName evidence="8">Anaerobic ribonucleoside-triphosphate reductase activating protein</fullName>
    </submittedName>
</protein>
<dbReference type="AlphaFoldDB" id="H5XS46"/>
<dbReference type="Proteomes" id="UP000005104">
    <property type="component" value="Chromosome"/>
</dbReference>
<keyword evidence="3" id="KW-0949">S-adenosyl-L-methionine</keyword>
<evidence type="ECO:0000256" key="4">
    <source>
        <dbReference type="ARBA" id="ARBA00022723"/>
    </source>
</evidence>
<dbReference type="GO" id="GO:0046872">
    <property type="term" value="F:metal ion binding"/>
    <property type="evidence" value="ECO:0007669"/>
    <property type="project" value="UniProtKB-KW"/>
</dbReference>
<dbReference type="HOGENOM" id="CLU_078147_2_0_9"/>
<reference evidence="8 9" key="1">
    <citation type="submission" date="2011-11" db="EMBL/GenBank/DDBJ databases">
        <title>The Noncontiguous Finished genome of Desulfosporosinus youngiae DSM 17734.</title>
        <authorList>
            <consortium name="US DOE Joint Genome Institute (JGI-PGF)"/>
            <person name="Lucas S."/>
            <person name="Han J."/>
            <person name="Lapidus A."/>
            <person name="Cheng J.-F."/>
            <person name="Goodwin L."/>
            <person name="Pitluck S."/>
            <person name="Peters L."/>
            <person name="Ovchinnikova G."/>
            <person name="Lu M."/>
            <person name="Land M.L."/>
            <person name="Hauser L."/>
            <person name="Pester M."/>
            <person name="Spring S."/>
            <person name="Ollivier B."/>
            <person name="Rattei T."/>
            <person name="Klenk H.-P."/>
            <person name="Wagner M."/>
            <person name="Loy A."/>
            <person name="Woyke T.J."/>
        </authorList>
    </citation>
    <scope>NUCLEOTIDE SEQUENCE [LARGE SCALE GENOMIC DNA]</scope>
    <source>
        <strain evidence="8 9">DSM 17734</strain>
    </source>
</reference>
<keyword evidence="5" id="KW-0408">Iron</keyword>
<keyword evidence="6" id="KW-0411">Iron-sulfur</keyword>
<comment type="cofactor">
    <cofactor evidence="1">
        <name>[4Fe-4S] cluster</name>
        <dbReference type="ChEBI" id="CHEBI:49883"/>
    </cofactor>
</comment>
<dbReference type="SFLD" id="SFLDG01067">
    <property type="entry name" value="SPASM/twitch_domain_containing"/>
    <property type="match status" value="1"/>
</dbReference>
<evidence type="ECO:0000256" key="1">
    <source>
        <dbReference type="ARBA" id="ARBA00001966"/>
    </source>
</evidence>
<evidence type="ECO:0000256" key="2">
    <source>
        <dbReference type="ARBA" id="ARBA00022485"/>
    </source>
</evidence>
<keyword evidence="4" id="KW-0479">Metal-binding</keyword>
<evidence type="ECO:0000313" key="8">
    <source>
        <dbReference type="EMBL" id="EHQ87658.1"/>
    </source>
</evidence>
<keyword evidence="9" id="KW-1185">Reference proteome</keyword>
<dbReference type="PANTHER" id="PTHR30352">
    <property type="entry name" value="PYRUVATE FORMATE-LYASE-ACTIVATING ENZYME"/>
    <property type="match status" value="1"/>
</dbReference>
<accession>H5XS46</accession>
<dbReference type="InterPro" id="IPR034457">
    <property type="entry name" value="Organic_radical-activating"/>
</dbReference>
<keyword evidence="2" id="KW-0004">4Fe-4S</keyword>
<gene>
    <name evidence="8" type="ORF">DesyoDRAFT_0468</name>
</gene>
<evidence type="ECO:0000256" key="5">
    <source>
        <dbReference type="ARBA" id="ARBA00023004"/>
    </source>
</evidence>
<dbReference type="EMBL" id="CM001441">
    <property type="protein sequence ID" value="EHQ87658.1"/>
    <property type="molecule type" value="Genomic_DNA"/>
</dbReference>
<evidence type="ECO:0000313" key="9">
    <source>
        <dbReference type="Proteomes" id="UP000005104"/>
    </source>
</evidence>
<dbReference type="InterPro" id="IPR007197">
    <property type="entry name" value="rSAM"/>
</dbReference>
<dbReference type="GO" id="GO:0051539">
    <property type="term" value="F:4 iron, 4 sulfur cluster binding"/>
    <property type="evidence" value="ECO:0007669"/>
    <property type="project" value="UniProtKB-KW"/>
</dbReference>
<dbReference type="PROSITE" id="PS51918">
    <property type="entry name" value="RADICAL_SAM"/>
    <property type="match status" value="1"/>
</dbReference>
<dbReference type="SFLD" id="SFLDS00029">
    <property type="entry name" value="Radical_SAM"/>
    <property type="match status" value="1"/>
</dbReference>
<dbReference type="GO" id="GO:0003824">
    <property type="term" value="F:catalytic activity"/>
    <property type="evidence" value="ECO:0007669"/>
    <property type="project" value="InterPro"/>
</dbReference>
<dbReference type="Gene3D" id="3.20.20.70">
    <property type="entry name" value="Aldolase class I"/>
    <property type="match status" value="1"/>
</dbReference>
<dbReference type="PANTHER" id="PTHR30352:SF13">
    <property type="entry name" value="GLYCYL-RADICAL ENZYME ACTIVATING ENZYME YJJW-RELATED"/>
    <property type="match status" value="1"/>
</dbReference>
<feature type="domain" description="Radical SAM core" evidence="7">
    <location>
        <begin position="13"/>
        <end position="222"/>
    </location>
</feature>
<proteinExistence type="predicted"/>
<sequence>MNIAGFVKTSFVDYPGKIASVVFTQGCNLRCGYCHNLSLLDTDYTAKGIPTEELFQWLSKRIGMIDAVVVSGGEPTLQKDLYGFIEGLKAMDLLVKLDTNGTNPDSLRRLLADNLLDFIALDLKAPLSNYERITRTKGLKLSSIIESVEIIKHSGLAYEFRTTLCPELEVEDISSIISDFEIASNYVVQSCRSTELRKAAKNKQNFRRLTLCFNRNSMLSLRGFGVSGNDQPAGIGSSYPPLHSDRPDIMSL</sequence>
<dbReference type="SFLD" id="SFLDG01094">
    <property type="entry name" value="Uncharacterised_Radical_SAM_Su"/>
    <property type="match status" value="1"/>
</dbReference>
<name>H5XS46_9FIRM</name>